<protein>
    <submittedName>
        <fullName evidence="3">Chromo domain-containing protein cec-4-like</fullName>
    </submittedName>
</protein>
<dbReference type="RefSeq" id="XP_031567929.1">
    <property type="nucleotide sequence ID" value="XM_031712069.1"/>
</dbReference>
<dbReference type="OrthoDB" id="5987469at2759"/>
<dbReference type="SUPFAM" id="SSF54160">
    <property type="entry name" value="Chromo domain-like"/>
    <property type="match status" value="1"/>
</dbReference>
<organism evidence="2 3">
    <name type="scientific">Actinia tenebrosa</name>
    <name type="common">Australian red waratah sea anemone</name>
    <dbReference type="NCBI Taxonomy" id="6105"/>
    <lineage>
        <taxon>Eukaryota</taxon>
        <taxon>Metazoa</taxon>
        <taxon>Cnidaria</taxon>
        <taxon>Anthozoa</taxon>
        <taxon>Hexacorallia</taxon>
        <taxon>Actiniaria</taxon>
        <taxon>Actiniidae</taxon>
        <taxon>Actinia</taxon>
    </lineage>
</organism>
<dbReference type="InterPro" id="IPR000953">
    <property type="entry name" value="Chromo/chromo_shadow_dom"/>
</dbReference>
<dbReference type="InterPro" id="IPR016197">
    <property type="entry name" value="Chromo-like_dom_sf"/>
</dbReference>
<reference evidence="3" key="1">
    <citation type="submission" date="2025-08" db="UniProtKB">
        <authorList>
            <consortium name="RefSeq"/>
        </authorList>
    </citation>
    <scope>IDENTIFICATION</scope>
    <source>
        <tissue evidence="3">Tentacle</tissue>
    </source>
</reference>
<dbReference type="CDD" id="cd00024">
    <property type="entry name" value="CD_CSD"/>
    <property type="match status" value="1"/>
</dbReference>
<gene>
    <name evidence="3" type="primary">LOC116302709</name>
</gene>
<dbReference type="KEGG" id="aten:116302709"/>
<evidence type="ECO:0000313" key="3">
    <source>
        <dbReference type="RefSeq" id="XP_031567929.1"/>
    </source>
</evidence>
<dbReference type="Proteomes" id="UP000515163">
    <property type="component" value="Unplaced"/>
</dbReference>
<sequence>MAASSNRKSLPGFYKQLNESPVWFFEPVKVRKKTKRSSGPYYAVERLISKRIFKGNTEYLVKWEAYSLYYFSWEDEGNLTRDLIRSYDKPVIEKSRLQANIDTLSCTILS</sequence>
<accession>A0A6P8IM68</accession>
<feature type="domain" description="Chromo" evidence="1">
    <location>
        <begin position="42"/>
        <end position="79"/>
    </location>
</feature>
<keyword evidence="2" id="KW-1185">Reference proteome</keyword>
<dbReference type="PROSITE" id="PS50013">
    <property type="entry name" value="CHROMO_2"/>
    <property type="match status" value="1"/>
</dbReference>
<dbReference type="GeneID" id="116302709"/>
<evidence type="ECO:0000259" key="1">
    <source>
        <dbReference type="PROSITE" id="PS50013"/>
    </source>
</evidence>
<dbReference type="SMART" id="SM00298">
    <property type="entry name" value="CHROMO"/>
    <property type="match status" value="1"/>
</dbReference>
<dbReference type="InterPro" id="IPR023780">
    <property type="entry name" value="Chromo_domain"/>
</dbReference>
<name>A0A6P8IM68_ACTTE</name>
<dbReference type="Gene3D" id="2.40.50.40">
    <property type="match status" value="1"/>
</dbReference>
<dbReference type="Pfam" id="PF00385">
    <property type="entry name" value="Chromo"/>
    <property type="match status" value="1"/>
</dbReference>
<dbReference type="InParanoid" id="A0A6P8IM68"/>
<evidence type="ECO:0000313" key="2">
    <source>
        <dbReference type="Proteomes" id="UP000515163"/>
    </source>
</evidence>
<dbReference type="AlphaFoldDB" id="A0A6P8IM68"/>
<proteinExistence type="predicted"/>